<name>A0ACB6SBU4_9PLEO</name>
<proteinExistence type="predicted"/>
<protein>
    <submittedName>
        <fullName evidence="1">Uncharacterized protein</fullName>
    </submittedName>
</protein>
<reference evidence="1" key="1">
    <citation type="journal article" date="2020" name="Stud. Mycol.">
        <title>101 Dothideomycetes genomes: a test case for predicting lifestyles and emergence of pathogens.</title>
        <authorList>
            <person name="Haridas S."/>
            <person name="Albert R."/>
            <person name="Binder M."/>
            <person name="Bloem J."/>
            <person name="Labutti K."/>
            <person name="Salamov A."/>
            <person name="Andreopoulos B."/>
            <person name="Baker S."/>
            <person name="Barry K."/>
            <person name="Bills G."/>
            <person name="Bluhm B."/>
            <person name="Cannon C."/>
            <person name="Castanera R."/>
            <person name="Culley D."/>
            <person name="Daum C."/>
            <person name="Ezra D."/>
            <person name="Gonzalez J."/>
            <person name="Henrissat B."/>
            <person name="Kuo A."/>
            <person name="Liang C."/>
            <person name="Lipzen A."/>
            <person name="Lutzoni F."/>
            <person name="Magnuson J."/>
            <person name="Mondo S."/>
            <person name="Nolan M."/>
            <person name="Ohm R."/>
            <person name="Pangilinan J."/>
            <person name="Park H.-J."/>
            <person name="Ramirez L."/>
            <person name="Alfaro M."/>
            <person name="Sun H."/>
            <person name="Tritt A."/>
            <person name="Yoshinaga Y."/>
            <person name="Zwiers L.-H."/>
            <person name="Turgeon B."/>
            <person name="Goodwin S."/>
            <person name="Spatafora J."/>
            <person name="Crous P."/>
            <person name="Grigoriev I."/>
        </authorList>
    </citation>
    <scope>NUCLEOTIDE SEQUENCE</scope>
    <source>
        <strain evidence="1">CBS 525.71</strain>
    </source>
</reference>
<gene>
    <name evidence="1" type="ORF">BU25DRAFT_332979</name>
</gene>
<evidence type="ECO:0000313" key="2">
    <source>
        <dbReference type="Proteomes" id="UP000799754"/>
    </source>
</evidence>
<dbReference type="Proteomes" id="UP000799754">
    <property type="component" value="Unassembled WGS sequence"/>
</dbReference>
<keyword evidence="2" id="KW-1185">Reference proteome</keyword>
<organism evidence="1 2">
    <name type="scientific">Macroventuria anomochaeta</name>
    <dbReference type="NCBI Taxonomy" id="301207"/>
    <lineage>
        <taxon>Eukaryota</taxon>
        <taxon>Fungi</taxon>
        <taxon>Dikarya</taxon>
        <taxon>Ascomycota</taxon>
        <taxon>Pezizomycotina</taxon>
        <taxon>Dothideomycetes</taxon>
        <taxon>Pleosporomycetidae</taxon>
        <taxon>Pleosporales</taxon>
        <taxon>Pleosporineae</taxon>
        <taxon>Didymellaceae</taxon>
        <taxon>Macroventuria</taxon>
    </lineage>
</organism>
<evidence type="ECO:0000313" key="1">
    <source>
        <dbReference type="EMBL" id="KAF2631770.1"/>
    </source>
</evidence>
<sequence>MRRITSFKPQCRQAATRSATPPPPSYEPLSPALQPTASRAAALPPPQPLPHYAWTPGSPIEALADAAATSQRTSPAYVEHARRASYAATSPTTLPHLVGERAPKHAYPRDPAHTYDERPAKRACSEFYSAPSPTYAQQHSRPATSHNPGWSYNVEHMVDTGMRMHRDSRAGAPKQEHNPDKRLSDAQLLLDFFQVSAHTAQTPPSTAKRLSISQVAPAYPAQYPPQPSPQRSPHHAQHPPVPASPRAAPSQQPVHHAQHPRPSSDVAHVPEPPSLPADVTLPAPAVQARTLPEDGPAAQPPPPTSSTASAEDAKPKKHQGWPKGKPRGPRNTPSSSKRKKATPKPTVASSTSTKSAADQVQSPLGNGRAATANASTSSSSHVTPPSDQPLGARRHSFSDSFLVLPTTDLPSEAVRAQSVPLQTFLSTAPPTAGRSQRTKAQQVAEPDLICASCQSSDSEVKFGDGEQWIGCDGCKEWYHYACAGFNSEREVRDVNKFYCEPCRPKFGQTTKVRKSVRAHATVDYAGLNQGVLRTSDDNPEHHYIAAFKSGDIEFTPETFARMPPELVSADFLEKSNGFREPILIPGALNPRPWSSSNATSRPATSMEQPRQTHDEPDSHFEYETTADDGQDKLDMVIPQGLTVRRVAELYGPNETVPVIDVKAQEGEAKKWTMSKWADYYEQQGEKPVRNVISLEVSRSRLGKLIRRPKVVRDMDLQDSIWPEDDKFAPPAVQFYCLMSVADCFTDFHIDFGGSSVYYHIVKGRKVFFFIPPTKQNMKKYEDWCLSPNQGHDWLGKQVKDCYRVDLYPGDTMLIPSGWIHAVWTPEDSLVIGGNFLTRIHYGMQLQVLEVEKNTKVAQMFRYPFFQKIMWLTVIKYLEEDPVPKPVQELLQKGEQFRRDTPIWCEPDKFGHNSHLGSANYNRRYYPKHELEGLVDVLSYIHRTVMISLEKIEVPQKTRNAVTRSIPKGHGDPVALERHFAMWIAWKRGNEIIPAWAVSDVAPLPGTVEVTEKKPSVPPVKKVERDPRPELPKAPAERLPDPIRTYDVSPPNVVDASSMVEPVTPSSAAPMTGFLRPSANNPHITTPKTSQLGPKRVACDACRKRRIRCKHKDELVDSSKPGMHTIDLSGSYGISVKRRLSDHSIVEGHAATVAGPVNGGPIMADVNGDPYALKSGRVKACADCRKSKRRCIHDEYGNVDPIKANEVPVPRGSAAKRRRVSEEDSAAMSKRMKQESSMDDGGFGNGDMHHPRHSLPHQFNVGGSLLQDIAYSAQQALNQRPEEELMPIDPALQGYANDDYSSASMAPSYPPMGDMIMSSIEQQHGNHELMDGVQYPDTNGQQQGPSIEPLTPGPPAYHEHAHHENGHHQMNGYVPYPPAQHDAVPPLSSPVSPRHARAMSPTSPTTHNHNMFTTGSDFIPPVTPTAPHRAAPSSSHKSGQRHSRTPKSTPGGGRRRDSKDSIKLEQGLTMAMTLGMGINLDFIDPNLDQASRDLIKQLQAEEHGLRRRSRGETSAASPSHPPAQVTPTRAQAGV</sequence>
<dbReference type="EMBL" id="MU006704">
    <property type="protein sequence ID" value="KAF2631770.1"/>
    <property type="molecule type" value="Genomic_DNA"/>
</dbReference>
<comment type="caution">
    <text evidence="1">The sequence shown here is derived from an EMBL/GenBank/DDBJ whole genome shotgun (WGS) entry which is preliminary data.</text>
</comment>
<accession>A0ACB6SBU4</accession>